<dbReference type="InterPro" id="IPR010279">
    <property type="entry name" value="YqjD/ElaB"/>
</dbReference>
<keyword evidence="6 8" id="KW-1133">Transmembrane helix</keyword>
<evidence type="ECO:0000256" key="1">
    <source>
        <dbReference type="ARBA" id="ARBA00004377"/>
    </source>
</evidence>
<gene>
    <name evidence="11" type="ordered locus">Pnec_0971</name>
</gene>
<feature type="transmembrane region" description="Helical" evidence="8">
    <location>
        <begin position="93"/>
        <end position="110"/>
    </location>
</feature>
<evidence type="ECO:0000256" key="6">
    <source>
        <dbReference type="ARBA" id="ARBA00022989"/>
    </source>
</evidence>
<evidence type="ECO:0000256" key="5">
    <source>
        <dbReference type="ARBA" id="ARBA00022692"/>
    </source>
</evidence>
<evidence type="ECO:0000256" key="7">
    <source>
        <dbReference type="ARBA" id="ARBA00023136"/>
    </source>
</evidence>
<dbReference type="Pfam" id="PF19029">
    <property type="entry name" value="DUF883_C"/>
    <property type="match status" value="1"/>
</dbReference>
<evidence type="ECO:0000256" key="2">
    <source>
        <dbReference type="ARBA" id="ARBA00010423"/>
    </source>
</evidence>
<dbReference type="InterPro" id="IPR043605">
    <property type="entry name" value="DUF883_C"/>
</dbReference>
<dbReference type="STRING" id="452638.Pnec_0971"/>
<comment type="similarity">
    <text evidence="2">Belongs to the ElaB/YgaM/YqjD family.</text>
</comment>
<dbReference type="eggNOG" id="COG4575">
    <property type="taxonomic scope" value="Bacteria"/>
</dbReference>
<dbReference type="OrthoDB" id="9181874at2"/>
<organism evidence="11">
    <name type="scientific">Polynucleobacter necessarius subsp. necessarius (strain STIR1)</name>
    <dbReference type="NCBI Taxonomy" id="452638"/>
    <lineage>
        <taxon>Bacteria</taxon>
        <taxon>Pseudomonadati</taxon>
        <taxon>Pseudomonadota</taxon>
        <taxon>Betaproteobacteria</taxon>
        <taxon>Burkholderiales</taxon>
        <taxon>Burkholderiaceae</taxon>
        <taxon>Polynucleobacter</taxon>
    </lineage>
</organism>
<evidence type="ECO:0008006" key="12">
    <source>
        <dbReference type="Google" id="ProtNLM"/>
    </source>
</evidence>
<evidence type="ECO:0000256" key="3">
    <source>
        <dbReference type="ARBA" id="ARBA00022475"/>
    </source>
</evidence>
<keyword evidence="5 8" id="KW-0812">Transmembrane</keyword>
<dbReference type="Pfam" id="PF05957">
    <property type="entry name" value="DUF883"/>
    <property type="match status" value="1"/>
</dbReference>
<comment type="subcellular location">
    <subcellularLocation>
        <location evidence="1">Cell inner membrane</location>
        <topology evidence="1">Single-pass membrane protein</topology>
    </subcellularLocation>
</comment>
<evidence type="ECO:0000256" key="4">
    <source>
        <dbReference type="ARBA" id="ARBA00022519"/>
    </source>
</evidence>
<protein>
    <recommendedName>
        <fullName evidence="12">DUF883 domain-containing protein</fullName>
    </recommendedName>
</protein>
<keyword evidence="3" id="KW-1003">Cell membrane</keyword>
<keyword evidence="7 8" id="KW-0472">Membrane</keyword>
<accession>B1XUY0</accession>
<evidence type="ECO:0000256" key="8">
    <source>
        <dbReference type="SAM" id="Phobius"/>
    </source>
</evidence>
<evidence type="ECO:0000259" key="10">
    <source>
        <dbReference type="Pfam" id="PF19029"/>
    </source>
</evidence>
<evidence type="ECO:0000313" key="11">
    <source>
        <dbReference type="EMBL" id="ACB44157.1"/>
    </source>
</evidence>
<sequence length="113" mass="12049">MTTKKLDHSAVHEDKQAGAESLISEFKSLMADAEALIKVTEDHPGEAISSIRNKALETLAGAKESLSSVEGKLLDKAKVAAEGADNFVHRNPWEAVGVAAGLGLLLGLFIRRR</sequence>
<dbReference type="PANTHER" id="PTHR35893:SF3">
    <property type="entry name" value="INNER MEMBRANE PROTEIN"/>
    <property type="match status" value="1"/>
</dbReference>
<dbReference type="KEGG" id="pne:Pnec_0971"/>
<dbReference type="GO" id="GO:0005886">
    <property type="term" value="C:plasma membrane"/>
    <property type="evidence" value="ECO:0007669"/>
    <property type="project" value="UniProtKB-SubCell"/>
</dbReference>
<keyword evidence="4" id="KW-0997">Cell inner membrane</keyword>
<dbReference type="HOGENOM" id="CLU_132623_0_0_4"/>
<dbReference type="AlphaFoldDB" id="B1XUY0"/>
<dbReference type="GO" id="GO:0043022">
    <property type="term" value="F:ribosome binding"/>
    <property type="evidence" value="ECO:0007669"/>
    <property type="project" value="InterPro"/>
</dbReference>
<dbReference type="PANTHER" id="PTHR35893">
    <property type="entry name" value="INNER MEMBRANE PROTEIN-RELATED"/>
    <property type="match status" value="1"/>
</dbReference>
<reference evidence="11" key="1">
    <citation type="submission" date="2008-03" db="EMBL/GenBank/DDBJ databases">
        <title>Complete sequence of Polynucleobacter necessarius STIR1.</title>
        <authorList>
            <consortium name="US DOE Joint Genome Institute"/>
            <person name="Copeland A."/>
            <person name="Lucas S."/>
            <person name="Lapidus A."/>
            <person name="Barry K."/>
            <person name="Detter J.C."/>
            <person name="Glavina del Rio T."/>
            <person name="Hammon N."/>
            <person name="Israni S."/>
            <person name="Dalin E."/>
            <person name="Tice H."/>
            <person name="Pitluck S."/>
            <person name="Chain P."/>
            <person name="Malfatti S."/>
            <person name="Shin M."/>
            <person name="Vergez L."/>
            <person name="Schmutz J."/>
            <person name="Larimer F."/>
            <person name="Land M."/>
            <person name="Hauser L."/>
            <person name="Kyrpides N."/>
            <person name="Kim E."/>
            <person name="Hahn M."/>
            <person name="Richardson P."/>
        </authorList>
    </citation>
    <scope>NUCLEOTIDE SEQUENCE [LARGE SCALE GENOMIC DNA]</scope>
    <source>
        <strain evidence="11">STIR1</strain>
    </source>
</reference>
<feature type="domain" description="DUF883" evidence="10">
    <location>
        <begin position="84"/>
        <end position="113"/>
    </location>
</feature>
<dbReference type="InterPro" id="IPR043604">
    <property type="entry name" value="DUF883_N"/>
</dbReference>
<feature type="domain" description="DUF883" evidence="9">
    <location>
        <begin position="20"/>
        <end position="68"/>
    </location>
</feature>
<evidence type="ECO:0000259" key="9">
    <source>
        <dbReference type="Pfam" id="PF05957"/>
    </source>
</evidence>
<proteinExistence type="inferred from homology"/>
<dbReference type="EMBL" id="CP001010">
    <property type="protein sequence ID" value="ACB44157.1"/>
    <property type="molecule type" value="Genomic_DNA"/>
</dbReference>
<name>B1XUY0_POLNS</name>